<accession>A0AA51RQH2</accession>
<organism evidence="2 3">
    <name type="scientific">Pleionea litopenaei</name>
    <dbReference type="NCBI Taxonomy" id="3070815"/>
    <lineage>
        <taxon>Bacteria</taxon>
        <taxon>Pseudomonadati</taxon>
        <taxon>Pseudomonadota</taxon>
        <taxon>Gammaproteobacteria</taxon>
        <taxon>Oceanospirillales</taxon>
        <taxon>Pleioneaceae</taxon>
        <taxon>Pleionea</taxon>
    </lineage>
</organism>
<dbReference type="EMBL" id="CP133548">
    <property type="protein sequence ID" value="WMS85663.1"/>
    <property type="molecule type" value="Genomic_DNA"/>
</dbReference>
<evidence type="ECO:0000313" key="3">
    <source>
        <dbReference type="Proteomes" id="UP001239782"/>
    </source>
</evidence>
<dbReference type="KEGG" id="plei:Q9312_10600"/>
<dbReference type="PANTHER" id="PTHR11261">
    <property type="entry name" value="INTERPHOTORECEPTOR RETINOID-BINDING PROTEIN"/>
    <property type="match status" value="1"/>
</dbReference>
<evidence type="ECO:0000259" key="1">
    <source>
        <dbReference type="SMART" id="SM00245"/>
    </source>
</evidence>
<dbReference type="Gene3D" id="3.90.226.10">
    <property type="entry name" value="2-enoyl-CoA Hydratase, Chain A, domain 1"/>
    <property type="match status" value="1"/>
</dbReference>
<dbReference type="InterPro" id="IPR005151">
    <property type="entry name" value="Tail-specific_protease"/>
</dbReference>
<dbReference type="AlphaFoldDB" id="A0AA51RQH2"/>
<sequence>MRQLITPNQTSVLSRLLVYVRQSGLLGKINLFWTTTLILILSGCQHTPAATLDLPEAQSLWKSDKSSQPNLSSQAETLASARGIWFSQENGWIIEIQEQAILRYQITPEVCYLSPNTGPTFMSSLEYRYVRVLSDDRIKLEYLPGDGQAYFERLAALPERCLHRVDRSSHGVWKAFASFFEHHYAFFKERGVDWQDLRDSLTKELESTRGESLNEKDAAEFDAVFDSMKKVIAQLNDSHTKLFATIEGKTEKVQYGQGDTLSMIRSRLGEAQWLGGLIEQTLNETLQSGAKHLGQQRIIYGKVNLEHLLGEKSNESIGYIQIFTMGGFTDTAEPGSESWAKAEVDYLNITLQKAIASFKDASAVIIDLSNNRGGYDVIARQIAAHFTDSEFAAYRVAYRSPSRIERVYRVEPFKDEKNTQHRFTGPLYLLTSDVTVSGGELATLTLKNLPQVTHFGSTTRGSFSTPLAKPLPNDWYLELSNELFLSMNSELFEGRGIPADVPFEVFNAEDPILSHRLAIQKIVQWHRAKTHSSDER</sequence>
<feature type="domain" description="Tail specific protease" evidence="1">
    <location>
        <begin position="294"/>
        <end position="504"/>
    </location>
</feature>
<dbReference type="RefSeq" id="WP_309200816.1">
    <property type="nucleotide sequence ID" value="NZ_CP133548.1"/>
</dbReference>
<reference evidence="2 3" key="1">
    <citation type="submission" date="2023-08" db="EMBL/GenBank/DDBJ databases">
        <title>Pleionea litopenaei sp. nov., isolated from stomach of juvenile Litopenaeus vannamei.</title>
        <authorList>
            <person name="Rho A.M."/>
            <person name="Hwang C.Y."/>
        </authorList>
    </citation>
    <scope>NUCLEOTIDE SEQUENCE [LARGE SCALE GENOMIC DNA]</scope>
    <source>
        <strain evidence="2 3">HL-JVS1</strain>
    </source>
</reference>
<dbReference type="CDD" id="cd07563">
    <property type="entry name" value="Peptidase_S41_IRBP"/>
    <property type="match status" value="1"/>
</dbReference>
<dbReference type="SUPFAM" id="SSF52096">
    <property type="entry name" value="ClpP/crotonase"/>
    <property type="match status" value="1"/>
</dbReference>
<dbReference type="SMART" id="SM00245">
    <property type="entry name" value="TSPc"/>
    <property type="match status" value="1"/>
</dbReference>
<dbReference type="InterPro" id="IPR029045">
    <property type="entry name" value="ClpP/crotonase-like_dom_sf"/>
</dbReference>
<dbReference type="GO" id="GO:0006508">
    <property type="term" value="P:proteolysis"/>
    <property type="evidence" value="ECO:0007669"/>
    <property type="project" value="InterPro"/>
</dbReference>
<keyword evidence="3" id="KW-1185">Reference proteome</keyword>
<dbReference type="Gene3D" id="3.30.750.44">
    <property type="match status" value="1"/>
</dbReference>
<protein>
    <submittedName>
        <fullName evidence="2">S41 family peptidase</fullName>
    </submittedName>
</protein>
<proteinExistence type="predicted"/>
<dbReference type="Proteomes" id="UP001239782">
    <property type="component" value="Chromosome"/>
</dbReference>
<dbReference type="PANTHER" id="PTHR11261:SF3">
    <property type="entry name" value="RETINOL-BINDING PROTEIN 3"/>
    <property type="match status" value="1"/>
</dbReference>
<dbReference type="GO" id="GO:0008236">
    <property type="term" value="F:serine-type peptidase activity"/>
    <property type="evidence" value="ECO:0007669"/>
    <property type="project" value="InterPro"/>
</dbReference>
<name>A0AA51RQH2_9GAMM</name>
<dbReference type="Pfam" id="PF03572">
    <property type="entry name" value="Peptidase_S41"/>
    <property type="match status" value="1"/>
</dbReference>
<evidence type="ECO:0000313" key="2">
    <source>
        <dbReference type="EMBL" id="WMS85663.1"/>
    </source>
</evidence>
<gene>
    <name evidence="2" type="ORF">Q9312_10600</name>
</gene>